<accession>A0A919D4T6</accession>
<gene>
    <name evidence="2" type="ORF">GCM10010339_56220</name>
</gene>
<organism evidence="2 3">
    <name type="scientific">Streptomyces alanosinicus</name>
    <dbReference type="NCBI Taxonomy" id="68171"/>
    <lineage>
        <taxon>Bacteria</taxon>
        <taxon>Bacillati</taxon>
        <taxon>Actinomycetota</taxon>
        <taxon>Actinomycetes</taxon>
        <taxon>Kitasatosporales</taxon>
        <taxon>Streptomycetaceae</taxon>
        <taxon>Streptomyces</taxon>
    </lineage>
</organism>
<comment type="caution">
    <text evidence="2">The sequence shown here is derived from an EMBL/GenBank/DDBJ whole genome shotgun (WGS) entry which is preliminary data.</text>
</comment>
<reference evidence="2" key="2">
    <citation type="submission" date="2020-09" db="EMBL/GenBank/DDBJ databases">
        <authorList>
            <person name="Sun Q."/>
            <person name="Ohkuma M."/>
        </authorList>
    </citation>
    <scope>NUCLEOTIDE SEQUENCE</scope>
    <source>
        <strain evidence="2">JCM 4714</strain>
    </source>
</reference>
<dbReference type="AlphaFoldDB" id="A0A919D4T6"/>
<evidence type="ECO:0000256" key="1">
    <source>
        <dbReference type="SAM" id="MobiDB-lite"/>
    </source>
</evidence>
<keyword evidence="3" id="KW-1185">Reference proteome</keyword>
<evidence type="ECO:0000313" key="2">
    <source>
        <dbReference type="EMBL" id="GHE08314.1"/>
    </source>
</evidence>
<sequence length="149" mass="15422">MCRGLTASSGWNVQVTFSPPAAVTRAAKTSSWISADRVRVPAVVVTVPVSSAFHRLSRQSTAVTVPTGSRVRCPTGSRQPAAGSRQPAAGRCPSLPHCLEGVGAPPAELRAMVLDPAVRHGEADPAGARLLHGVAELPGTRPYVPVTIC</sequence>
<proteinExistence type="predicted"/>
<feature type="region of interest" description="Disordered" evidence="1">
    <location>
        <begin position="67"/>
        <end position="89"/>
    </location>
</feature>
<reference evidence="2" key="1">
    <citation type="journal article" date="2014" name="Int. J. Syst. Evol. Microbiol.">
        <title>Complete genome sequence of Corynebacterium casei LMG S-19264T (=DSM 44701T), isolated from a smear-ripened cheese.</title>
        <authorList>
            <consortium name="US DOE Joint Genome Institute (JGI-PGF)"/>
            <person name="Walter F."/>
            <person name="Albersmeier A."/>
            <person name="Kalinowski J."/>
            <person name="Ruckert C."/>
        </authorList>
    </citation>
    <scope>NUCLEOTIDE SEQUENCE</scope>
    <source>
        <strain evidence="2">JCM 4714</strain>
    </source>
</reference>
<dbReference type="Proteomes" id="UP000655443">
    <property type="component" value="Unassembled WGS sequence"/>
</dbReference>
<evidence type="ECO:0000313" key="3">
    <source>
        <dbReference type="Proteomes" id="UP000655443"/>
    </source>
</evidence>
<protein>
    <submittedName>
        <fullName evidence="2">Uncharacterized protein</fullName>
    </submittedName>
</protein>
<dbReference type="EMBL" id="BMVG01000016">
    <property type="protein sequence ID" value="GHE08314.1"/>
    <property type="molecule type" value="Genomic_DNA"/>
</dbReference>
<name>A0A919D4T6_9ACTN</name>